<dbReference type="EMBL" id="MU864955">
    <property type="protein sequence ID" value="KAK4463801.1"/>
    <property type="molecule type" value="Genomic_DNA"/>
</dbReference>
<name>A0AAV9HVG0_9PEZI</name>
<protein>
    <recommendedName>
        <fullName evidence="4">Secreted protein</fullName>
    </recommendedName>
</protein>
<keyword evidence="1" id="KW-1133">Transmembrane helix</keyword>
<reference evidence="2" key="1">
    <citation type="journal article" date="2023" name="Mol. Phylogenet. Evol.">
        <title>Genome-scale phylogeny and comparative genomics of the fungal order Sordariales.</title>
        <authorList>
            <person name="Hensen N."/>
            <person name="Bonometti L."/>
            <person name="Westerberg I."/>
            <person name="Brannstrom I.O."/>
            <person name="Guillou S."/>
            <person name="Cros-Aarteil S."/>
            <person name="Calhoun S."/>
            <person name="Haridas S."/>
            <person name="Kuo A."/>
            <person name="Mondo S."/>
            <person name="Pangilinan J."/>
            <person name="Riley R."/>
            <person name="LaButti K."/>
            <person name="Andreopoulos B."/>
            <person name="Lipzen A."/>
            <person name="Chen C."/>
            <person name="Yan M."/>
            <person name="Daum C."/>
            <person name="Ng V."/>
            <person name="Clum A."/>
            <person name="Steindorff A."/>
            <person name="Ohm R.A."/>
            <person name="Martin F."/>
            <person name="Silar P."/>
            <person name="Natvig D.O."/>
            <person name="Lalanne C."/>
            <person name="Gautier V."/>
            <person name="Ament-Velasquez S.L."/>
            <person name="Kruys A."/>
            <person name="Hutchinson M.I."/>
            <person name="Powell A.J."/>
            <person name="Barry K."/>
            <person name="Miller A.N."/>
            <person name="Grigoriev I.V."/>
            <person name="Debuchy R."/>
            <person name="Gladieux P."/>
            <person name="Hiltunen Thoren M."/>
            <person name="Johannesson H."/>
        </authorList>
    </citation>
    <scope>NUCLEOTIDE SEQUENCE</scope>
    <source>
        <strain evidence="2">PSN324</strain>
    </source>
</reference>
<dbReference type="Proteomes" id="UP001321749">
    <property type="component" value="Unassembled WGS sequence"/>
</dbReference>
<evidence type="ECO:0000313" key="3">
    <source>
        <dbReference type="Proteomes" id="UP001321749"/>
    </source>
</evidence>
<evidence type="ECO:0000256" key="1">
    <source>
        <dbReference type="SAM" id="Phobius"/>
    </source>
</evidence>
<keyword evidence="1" id="KW-0472">Membrane</keyword>
<evidence type="ECO:0000313" key="2">
    <source>
        <dbReference type="EMBL" id="KAK4463801.1"/>
    </source>
</evidence>
<proteinExistence type="predicted"/>
<comment type="caution">
    <text evidence="2">The sequence shown here is derived from an EMBL/GenBank/DDBJ whole genome shotgun (WGS) entry which is preliminary data.</text>
</comment>
<reference evidence="2" key="2">
    <citation type="submission" date="2023-06" db="EMBL/GenBank/DDBJ databases">
        <authorList>
            <consortium name="Lawrence Berkeley National Laboratory"/>
            <person name="Mondo S.J."/>
            <person name="Hensen N."/>
            <person name="Bonometti L."/>
            <person name="Westerberg I."/>
            <person name="Brannstrom I.O."/>
            <person name="Guillou S."/>
            <person name="Cros-Aarteil S."/>
            <person name="Calhoun S."/>
            <person name="Haridas S."/>
            <person name="Kuo A."/>
            <person name="Pangilinan J."/>
            <person name="Riley R."/>
            <person name="Labutti K."/>
            <person name="Andreopoulos B."/>
            <person name="Lipzen A."/>
            <person name="Chen C."/>
            <person name="Yanf M."/>
            <person name="Daum C."/>
            <person name="Ng V."/>
            <person name="Clum A."/>
            <person name="Steindorff A."/>
            <person name="Ohm R."/>
            <person name="Martin F."/>
            <person name="Silar P."/>
            <person name="Natvig D."/>
            <person name="Lalanne C."/>
            <person name="Gautier V."/>
            <person name="Ament-Velasquez S.L."/>
            <person name="Kruys A."/>
            <person name="Hutchinson M.I."/>
            <person name="Powell A.J."/>
            <person name="Barry K."/>
            <person name="Miller A.N."/>
            <person name="Grigoriev I.V."/>
            <person name="Debuchy R."/>
            <person name="Gladieux P."/>
            <person name="Thoren M.H."/>
            <person name="Johannesson H."/>
        </authorList>
    </citation>
    <scope>NUCLEOTIDE SEQUENCE</scope>
    <source>
        <strain evidence="2">PSN324</strain>
    </source>
</reference>
<dbReference type="AlphaFoldDB" id="A0AAV9HVG0"/>
<evidence type="ECO:0008006" key="4">
    <source>
        <dbReference type="Google" id="ProtNLM"/>
    </source>
</evidence>
<sequence>MFPPFFSTAFRYFVLPLIFFYFVSVSSLSPFPPSLLFPLASSFIMFEGGHPISPSKTPSKLPPFLFSFQSIPAPKSNPNS</sequence>
<keyword evidence="3" id="KW-1185">Reference proteome</keyword>
<organism evidence="2 3">
    <name type="scientific">Cladorrhinum samala</name>
    <dbReference type="NCBI Taxonomy" id="585594"/>
    <lineage>
        <taxon>Eukaryota</taxon>
        <taxon>Fungi</taxon>
        <taxon>Dikarya</taxon>
        <taxon>Ascomycota</taxon>
        <taxon>Pezizomycotina</taxon>
        <taxon>Sordariomycetes</taxon>
        <taxon>Sordariomycetidae</taxon>
        <taxon>Sordariales</taxon>
        <taxon>Podosporaceae</taxon>
        <taxon>Cladorrhinum</taxon>
    </lineage>
</organism>
<gene>
    <name evidence="2" type="ORF">QBC42DRAFT_264755</name>
</gene>
<keyword evidence="1" id="KW-0812">Transmembrane</keyword>
<accession>A0AAV9HVG0</accession>
<feature type="transmembrane region" description="Helical" evidence="1">
    <location>
        <begin position="12"/>
        <end position="31"/>
    </location>
</feature>